<evidence type="ECO:0000313" key="2">
    <source>
        <dbReference type="EMBL" id="QWV94154.1"/>
    </source>
</evidence>
<sequence>MKHLYQNHRSALLLIALLALPLAVAGCKDKKASATTTSAGAMQQGQATSAKAVPAAPAPATAVPTAPAAPATEAAPAAVPAKFDAHSSAGKKVKGAKGKEAAAPKVTYRAGEDPDFAAKKGWPVKSPAPLPGSILPQKRIVAYYGNPLSKRMGALGEYQKDDMLQRLKREAAKWQAADPSHPVQPALHLIAVVAQGEPGKAGLYRMVMPDKIINDVYSWAKSINAIMFIDIQTGHDNIRNVLPRFEWILKNPDVHLGIDPEFNLIKSGKKPGTKIGTYDAADINYASNYLKELVKKYNLPPKVFIVHRFTRNGVTNAKNIQLRPEVQIVMNMDGWGAPWLKRDSYKDYVVAEPVEFTGFKLFYHNDTKKGDALLTPKEVLMLNPKPLYIQYQ</sequence>
<proteinExistence type="predicted"/>
<dbReference type="PROSITE" id="PS51257">
    <property type="entry name" value="PROKAR_LIPOPROTEIN"/>
    <property type="match status" value="1"/>
</dbReference>
<dbReference type="Proteomes" id="UP000683557">
    <property type="component" value="Chromosome"/>
</dbReference>
<organism evidence="2 3">
    <name type="scientific">Geomonas oryzisoli</name>
    <dbReference type="NCBI Taxonomy" id="2847992"/>
    <lineage>
        <taxon>Bacteria</taxon>
        <taxon>Pseudomonadati</taxon>
        <taxon>Thermodesulfobacteriota</taxon>
        <taxon>Desulfuromonadia</taxon>
        <taxon>Geobacterales</taxon>
        <taxon>Geobacteraceae</taxon>
        <taxon>Geomonas</taxon>
    </lineage>
</organism>
<dbReference type="EMBL" id="CP076723">
    <property type="protein sequence ID" value="QWV94154.1"/>
    <property type="molecule type" value="Genomic_DNA"/>
</dbReference>
<feature type="chain" id="PRO_5046091630" description="Lipoprotein" evidence="1">
    <location>
        <begin position="26"/>
        <end position="392"/>
    </location>
</feature>
<keyword evidence="1" id="KW-0732">Signal</keyword>
<feature type="signal peptide" evidence="1">
    <location>
        <begin position="1"/>
        <end position="25"/>
    </location>
</feature>
<keyword evidence="3" id="KW-1185">Reference proteome</keyword>
<evidence type="ECO:0000256" key="1">
    <source>
        <dbReference type="SAM" id="SignalP"/>
    </source>
</evidence>
<accession>A0ABX8J968</accession>
<reference evidence="2 3" key="1">
    <citation type="submission" date="2021-06" db="EMBL/GenBank/DDBJ databases">
        <title>Gemonas diversity in paddy soil.</title>
        <authorList>
            <person name="Liu G."/>
        </authorList>
    </citation>
    <scope>NUCLEOTIDE SEQUENCE [LARGE SCALE GENOMIC DNA]</scope>
    <source>
        <strain evidence="2 3">RG10</strain>
    </source>
</reference>
<protein>
    <recommendedName>
        <fullName evidence="4">Lipoprotein</fullName>
    </recommendedName>
</protein>
<gene>
    <name evidence="2" type="ORF">KP004_02890</name>
</gene>
<name>A0ABX8J968_9BACT</name>
<evidence type="ECO:0008006" key="4">
    <source>
        <dbReference type="Google" id="ProtNLM"/>
    </source>
</evidence>
<dbReference type="RefSeq" id="WP_216800878.1">
    <property type="nucleotide sequence ID" value="NZ_CP076723.1"/>
</dbReference>
<evidence type="ECO:0000313" key="3">
    <source>
        <dbReference type="Proteomes" id="UP000683557"/>
    </source>
</evidence>